<dbReference type="EMBL" id="QUBQ01000008">
    <property type="protein sequence ID" value="REK69314.1"/>
    <property type="molecule type" value="Genomic_DNA"/>
</dbReference>
<sequence length="300" mass="31281">MVKGVKAFKKGLICRGHQFKEGETFSVNGNPKACRNGYHFCENPLDTLEYYPLIDDNGDVSEFAAVEALGDIDRDGNKVATNKIHIGAKLGLPGFIKASFDFLWEKCWNDPNKVTPSEGDADGYGARLASSGDSARLASSGYGAQLASSGDSARLASSGDSAQLASSGDSAQLASSGYGAQLASSGYGAQLASSGDSAQLASSGYGAQLASSGYGAQLASSGDSARLALKGESSVGAAIGVDSRIRGQIGNWITLAEWTWNRNLGRYEPVCVKSAQIDGETLKPDTWYELRNGEFVGVSS</sequence>
<comment type="caution">
    <text evidence="2">The sequence shown here is derived from an EMBL/GenBank/DDBJ whole genome shotgun (WGS) entry which is preliminary data.</text>
</comment>
<dbReference type="InterPro" id="IPR056083">
    <property type="entry name" value="DUF7666"/>
</dbReference>
<dbReference type="Pfam" id="PF24703">
    <property type="entry name" value="DUF7666"/>
    <property type="match status" value="1"/>
</dbReference>
<accession>A0A371P063</accession>
<protein>
    <recommendedName>
        <fullName evidence="1">DUF7666 domain-containing protein</fullName>
    </recommendedName>
</protein>
<gene>
    <name evidence="2" type="ORF">DX130_24440</name>
</gene>
<dbReference type="AlphaFoldDB" id="A0A371P063"/>
<evidence type="ECO:0000259" key="1">
    <source>
        <dbReference type="Pfam" id="PF24703"/>
    </source>
</evidence>
<dbReference type="Proteomes" id="UP000261905">
    <property type="component" value="Unassembled WGS sequence"/>
</dbReference>
<keyword evidence="3" id="KW-1185">Reference proteome</keyword>
<organism evidence="2 3">
    <name type="scientific">Paenibacillus paeoniae</name>
    <dbReference type="NCBI Taxonomy" id="2292705"/>
    <lineage>
        <taxon>Bacteria</taxon>
        <taxon>Bacillati</taxon>
        <taxon>Bacillota</taxon>
        <taxon>Bacilli</taxon>
        <taxon>Bacillales</taxon>
        <taxon>Paenibacillaceae</taxon>
        <taxon>Paenibacillus</taxon>
    </lineage>
</organism>
<feature type="domain" description="DUF7666" evidence="1">
    <location>
        <begin position="2"/>
        <end position="98"/>
    </location>
</feature>
<dbReference type="RefSeq" id="WP_116049847.1">
    <property type="nucleotide sequence ID" value="NZ_QUBQ01000008.1"/>
</dbReference>
<evidence type="ECO:0000313" key="2">
    <source>
        <dbReference type="EMBL" id="REK69314.1"/>
    </source>
</evidence>
<evidence type="ECO:0000313" key="3">
    <source>
        <dbReference type="Proteomes" id="UP000261905"/>
    </source>
</evidence>
<reference evidence="2 3" key="1">
    <citation type="submission" date="2018-08" db="EMBL/GenBank/DDBJ databases">
        <title>Paenibacillus sp. M4BSY-1, whole genome shotgun sequence.</title>
        <authorList>
            <person name="Tuo L."/>
        </authorList>
    </citation>
    <scope>NUCLEOTIDE SEQUENCE [LARGE SCALE GENOMIC DNA]</scope>
    <source>
        <strain evidence="2 3">M4BSY-1</strain>
    </source>
</reference>
<proteinExistence type="predicted"/>
<name>A0A371P063_9BACL</name>
<dbReference type="OrthoDB" id="9812966at2"/>